<comment type="subcellular location">
    <subcellularLocation>
        <location evidence="1">Mitochondrion inner membrane</location>
    </subcellularLocation>
</comment>
<dbReference type="GO" id="GO:0002082">
    <property type="term" value="P:regulation of oxidative phosphorylation"/>
    <property type="evidence" value="ECO:0007669"/>
    <property type="project" value="TreeGrafter"/>
</dbReference>
<comment type="caution">
    <text evidence="8">The sequence shown here is derived from an EMBL/GenBank/DDBJ whole genome shotgun (WGS) entry which is preliminary data.</text>
</comment>
<dbReference type="GO" id="GO:0005743">
    <property type="term" value="C:mitochondrial inner membrane"/>
    <property type="evidence" value="ECO:0007669"/>
    <property type="project" value="UniProtKB-SubCell"/>
</dbReference>
<evidence type="ECO:0000256" key="7">
    <source>
        <dbReference type="SAM" id="Phobius"/>
    </source>
</evidence>
<sequence length="82" mass="9028">MSGMTVVRTLVPRVSRSFSTSMRTQIENTVKAKQARFQQENDGLPVHLKGGAKDRLVYIAVMGLTGAGTLWACTDLVRLSFK</sequence>
<comment type="similarity">
    <text evidence="2">Belongs to the cytochrome c oxidase VIIa family.</text>
</comment>
<dbReference type="InterPro" id="IPR039297">
    <property type="entry name" value="COX7a"/>
</dbReference>
<evidence type="ECO:0000313" key="8">
    <source>
        <dbReference type="EMBL" id="KAJ8045831.1"/>
    </source>
</evidence>
<dbReference type="Pfam" id="PF02238">
    <property type="entry name" value="COX7a"/>
    <property type="match status" value="1"/>
</dbReference>
<gene>
    <name evidence="8" type="ORF">HOLleu_08929</name>
</gene>
<keyword evidence="5" id="KW-0496">Mitochondrion</keyword>
<protein>
    <submittedName>
        <fullName evidence="8">Cytochrome c oxidase subunit 7A2, mitochondrial</fullName>
    </submittedName>
</protein>
<dbReference type="InterPro" id="IPR036539">
    <property type="entry name" value="Cyt_c_oxidase_su7a_sf"/>
</dbReference>
<evidence type="ECO:0000256" key="2">
    <source>
        <dbReference type="ARBA" id="ARBA00009331"/>
    </source>
</evidence>
<proteinExistence type="inferred from homology"/>
<dbReference type="GO" id="GO:0045277">
    <property type="term" value="C:respiratory chain complex IV"/>
    <property type="evidence" value="ECO:0007669"/>
    <property type="project" value="InterPro"/>
</dbReference>
<evidence type="ECO:0000256" key="3">
    <source>
        <dbReference type="ARBA" id="ARBA00022792"/>
    </source>
</evidence>
<keyword evidence="7" id="KW-0812">Transmembrane</keyword>
<name>A0A9Q1CIZ9_HOLLE</name>
<reference evidence="8" key="1">
    <citation type="submission" date="2021-10" db="EMBL/GenBank/DDBJ databases">
        <title>Tropical sea cucumber genome reveals ecological adaptation and Cuvierian tubules defense mechanism.</title>
        <authorList>
            <person name="Chen T."/>
        </authorList>
    </citation>
    <scope>NUCLEOTIDE SEQUENCE</scope>
    <source>
        <strain evidence="8">Nanhai2018</strain>
        <tissue evidence="8">Muscle</tissue>
    </source>
</reference>
<keyword evidence="3" id="KW-0999">Mitochondrion inner membrane</keyword>
<organism evidence="8 9">
    <name type="scientific">Holothuria leucospilota</name>
    <name type="common">Black long sea cucumber</name>
    <name type="synonym">Mertensiothuria leucospilota</name>
    <dbReference type="NCBI Taxonomy" id="206669"/>
    <lineage>
        <taxon>Eukaryota</taxon>
        <taxon>Metazoa</taxon>
        <taxon>Echinodermata</taxon>
        <taxon>Eleutherozoa</taxon>
        <taxon>Echinozoa</taxon>
        <taxon>Holothuroidea</taxon>
        <taxon>Aspidochirotacea</taxon>
        <taxon>Aspidochirotida</taxon>
        <taxon>Holothuriidae</taxon>
        <taxon>Holothuria</taxon>
    </lineage>
</organism>
<evidence type="ECO:0000256" key="6">
    <source>
        <dbReference type="ARBA" id="ARBA00023136"/>
    </source>
</evidence>
<keyword evidence="4" id="KW-0809">Transit peptide</keyword>
<dbReference type="OrthoDB" id="5966508at2759"/>
<feature type="transmembrane region" description="Helical" evidence="7">
    <location>
        <begin position="56"/>
        <end position="77"/>
    </location>
</feature>
<evidence type="ECO:0000256" key="1">
    <source>
        <dbReference type="ARBA" id="ARBA00004273"/>
    </source>
</evidence>
<accession>A0A9Q1CIZ9</accession>
<dbReference type="EMBL" id="JAIZAY010000003">
    <property type="protein sequence ID" value="KAJ8045831.1"/>
    <property type="molecule type" value="Genomic_DNA"/>
</dbReference>
<dbReference type="PANTHER" id="PTHR10510">
    <property type="entry name" value="CYTOCHROME C OXIDASE POLYPEPTIDE 7A"/>
    <property type="match status" value="1"/>
</dbReference>
<keyword evidence="6 7" id="KW-0472">Membrane</keyword>
<evidence type="ECO:0000256" key="5">
    <source>
        <dbReference type="ARBA" id="ARBA00023128"/>
    </source>
</evidence>
<evidence type="ECO:0000256" key="4">
    <source>
        <dbReference type="ARBA" id="ARBA00022946"/>
    </source>
</evidence>
<keyword evidence="7" id="KW-1133">Transmembrane helix</keyword>
<dbReference type="GO" id="GO:0006123">
    <property type="term" value="P:mitochondrial electron transport, cytochrome c to oxygen"/>
    <property type="evidence" value="ECO:0007669"/>
    <property type="project" value="InterPro"/>
</dbReference>
<dbReference type="FunFam" id="4.10.91.10:FF:000001">
    <property type="entry name" value="Cytochrome c oxidase subunit 7A1, mitochondrial"/>
    <property type="match status" value="1"/>
</dbReference>
<evidence type="ECO:0000313" key="9">
    <source>
        <dbReference type="Proteomes" id="UP001152320"/>
    </source>
</evidence>
<dbReference type="PANTHER" id="PTHR10510:SF11">
    <property type="entry name" value="CYTOCHROME C OXIDASE SUBUNIT 7A, MITOCHONDRIAL"/>
    <property type="match status" value="1"/>
</dbReference>
<dbReference type="AlphaFoldDB" id="A0A9Q1CIZ9"/>
<dbReference type="GO" id="GO:0097250">
    <property type="term" value="P:mitochondrial respirasome assembly"/>
    <property type="evidence" value="ECO:0007669"/>
    <property type="project" value="TreeGrafter"/>
</dbReference>
<dbReference type="Gene3D" id="4.10.91.10">
    <property type="entry name" value="Cytochrome c oxidase, subunit VIIa"/>
    <property type="match status" value="1"/>
</dbReference>
<dbReference type="InterPro" id="IPR003177">
    <property type="entry name" value="Cytc_oxidase_su7a_met"/>
</dbReference>
<dbReference type="Proteomes" id="UP001152320">
    <property type="component" value="Chromosome 3"/>
</dbReference>
<keyword evidence="9" id="KW-1185">Reference proteome</keyword>
<dbReference type="SUPFAM" id="SSF81419">
    <property type="entry name" value="Mitochondrial cytochrome c oxidase subunit VIIa"/>
    <property type="match status" value="1"/>
</dbReference>